<dbReference type="Proteomes" id="UP000775213">
    <property type="component" value="Unassembled WGS sequence"/>
</dbReference>
<dbReference type="EMBL" id="JAGFBR010000005">
    <property type="protein sequence ID" value="KAH0467149.1"/>
    <property type="molecule type" value="Genomic_DNA"/>
</dbReference>
<evidence type="ECO:0000313" key="1">
    <source>
        <dbReference type="EMBL" id="KAH0467149.1"/>
    </source>
</evidence>
<organism evidence="1 2">
    <name type="scientific">Dendrobium chrysotoxum</name>
    <name type="common">Orchid</name>
    <dbReference type="NCBI Taxonomy" id="161865"/>
    <lineage>
        <taxon>Eukaryota</taxon>
        <taxon>Viridiplantae</taxon>
        <taxon>Streptophyta</taxon>
        <taxon>Embryophyta</taxon>
        <taxon>Tracheophyta</taxon>
        <taxon>Spermatophyta</taxon>
        <taxon>Magnoliopsida</taxon>
        <taxon>Liliopsida</taxon>
        <taxon>Asparagales</taxon>
        <taxon>Orchidaceae</taxon>
        <taxon>Epidendroideae</taxon>
        <taxon>Malaxideae</taxon>
        <taxon>Dendrobiinae</taxon>
        <taxon>Dendrobium</taxon>
    </lineage>
</organism>
<reference evidence="1 2" key="1">
    <citation type="journal article" date="2021" name="Hortic Res">
        <title>Chromosome-scale assembly of the Dendrobium chrysotoxum genome enhances the understanding of orchid evolution.</title>
        <authorList>
            <person name="Zhang Y."/>
            <person name="Zhang G.Q."/>
            <person name="Zhang D."/>
            <person name="Liu X.D."/>
            <person name="Xu X.Y."/>
            <person name="Sun W.H."/>
            <person name="Yu X."/>
            <person name="Zhu X."/>
            <person name="Wang Z.W."/>
            <person name="Zhao X."/>
            <person name="Zhong W.Y."/>
            <person name="Chen H."/>
            <person name="Yin W.L."/>
            <person name="Huang T."/>
            <person name="Niu S.C."/>
            <person name="Liu Z.J."/>
        </authorList>
    </citation>
    <scope>NUCLEOTIDE SEQUENCE [LARGE SCALE GENOMIC DNA]</scope>
    <source>
        <strain evidence="1">Lindl</strain>
    </source>
</reference>
<proteinExistence type="predicted"/>
<gene>
    <name evidence="1" type="ORF">IEQ34_004387</name>
</gene>
<sequence length="73" mass="7550">MSDDEDGNCQARSRPSKECALANSMVEVMNAARRAGSPAMVEKAVVVEKVIRRGSCSGGGSAMLESAGSSETE</sequence>
<keyword evidence="2" id="KW-1185">Reference proteome</keyword>
<dbReference type="AlphaFoldDB" id="A0AAV7HH46"/>
<comment type="caution">
    <text evidence="1">The sequence shown here is derived from an EMBL/GenBank/DDBJ whole genome shotgun (WGS) entry which is preliminary data.</text>
</comment>
<name>A0AAV7HH46_DENCH</name>
<protein>
    <submittedName>
        <fullName evidence="1">Uncharacterized protein</fullName>
    </submittedName>
</protein>
<evidence type="ECO:0000313" key="2">
    <source>
        <dbReference type="Proteomes" id="UP000775213"/>
    </source>
</evidence>
<accession>A0AAV7HH46</accession>